<comment type="caution">
    <text evidence="8">The sequence shown here is derived from an EMBL/GenBank/DDBJ whole genome shotgun (WGS) entry which is preliminary data.</text>
</comment>
<dbReference type="GO" id="GO:0006261">
    <property type="term" value="P:DNA-templated DNA replication"/>
    <property type="evidence" value="ECO:0007669"/>
    <property type="project" value="TreeGrafter"/>
</dbReference>
<dbReference type="CDD" id="cd00009">
    <property type="entry name" value="AAA"/>
    <property type="match status" value="1"/>
</dbReference>
<name>A0A401G1Y3_9BACT</name>
<keyword evidence="9" id="KW-1185">Reference proteome</keyword>
<dbReference type="Gene3D" id="3.40.50.300">
    <property type="entry name" value="P-loop containing nucleotide triphosphate hydrolases"/>
    <property type="match status" value="1"/>
</dbReference>
<dbReference type="GO" id="GO:0003677">
    <property type="term" value="F:DNA binding"/>
    <property type="evidence" value="ECO:0007669"/>
    <property type="project" value="InterPro"/>
</dbReference>
<dbReference type="SMART" id="SM00382">
    <property type="entry name" value="AAA"/>
    <property type="match status" value="1"/>
</dbReference>
<dbReference type="Gene3D" id="1.10.3710.10">
    <property type="entry name" value="DNA polymerase III clamp loader subunits, C-terminal domain"/>
    <property type="match status" value="1"/>
</dbReference>
<dbReference type="InterPro" id="IPR003593">
    <property type="entry name" value="AAA+_ATPase"/>
</dbReference>
<dbReference type="Pfam" id="PF16193">
    <property type="entry name" value="AAA_assoc_2"/>
    <property type="match status" value="1"/>
</dbReference>
<dbReference type="InterPro" id="IPR032423">
    <property type="entry name" value="AAA_assoc_2"/>
</dbReference>
<dbReference type="Proteomes" id="UP000288096">
    <property type="component" value="Unassembled WGS sequence"/>
</dbReference>
<dbReference type="InterPro" id="IPR008921">
    <property type="entry name" value="DNA_pol3_clamp-load_cplx_C"/>
</dbReference>
<sequence>MDLFDYQAEKETEADRPLAERMRPVTLDDFMGQGHAVGQGSLIRHAVENDRIFSMILWGPPGCGKTTLAGILAAESRSHFIHFSAVLSGVREIRAVIEEAKKRRIYGKKTVVFVDEIHRFNKSQQDAFLHHVESGLITLIGATTENPSFEVIAPLLSRCRVITLQALSEDALARILDRALADRENGLGVFRLTLTADARSHLVRIADGDARSGLNSLEIAAHLSLAKGSREICLSHVESALQKESFRYDKSGEEHYNLISAFHKSLRGSDPDAAIYWLARMLEAGEDPMYAARRMVRFASEDVGNADPYGLRVALDAVESYRFLGSPEGDMALAQAAVYLATAPKSNSVYTAYNTACDVARKTGSLPVPFHIRNAPTRLMKEQGYKEGYKYAHDYKDAYIPQEYLPDQLRGHLWYFPSDRGYEQTVRGWVEHWRRLKAGWRTKK</sequence>
<evidence type="ECO:0000256" key="3">
    <source>
        <dbReference type="ARBA" id="ARBA00020776"/>
    </source>
</evidence>
<evidence type="ECO:0000256" key="5">
    <source>
        <dbReference type="ARBA" id="ARBA00022741"/>
    </source>
</evidence>
<dbReference type="InterPro" id="IPR003959">
    <property type="entry name" value="ATPase_AAA_core"/>
</dbReference>
<dbReference type="Gene3D" id="1.10.8.60">
    <property type="match status" value="1"/>
</dbReference>
<dbReference type="EMBL" id="BEXT01000001">
    <property type="protein sequence ID" value="GBC63206.1"/>
    <property type="molecule type" value="Genomic_DNA"/>
</dbReference>
<proteinExistence type="inferred from homology"/>
<dbReference type="InterPro" id="IPR027417">
    <property type="entry name" value="P-loop_NTPase"/>
</dbReference>
<evidence type="ECO:0000256" key="6">
    <source>
        <dbReference type="ARBA" id="ARBA00022840"/>
    </source>
</evidence>
<dbReference type="GO" id="GO:0017116">
    <property type="term" value="F:single-stranded DNA helicase activity"/>
    <property type="evidence" value="ECO:0007669"/>
    <property type="project" value="TreeGrafter"/>
</dbReference>
<dbReference type="FunFam" id="1.20.272.10:FF:000001">
    <property type="entry name" value="Putative AAA family ATPase"/>
    <property type="match status" value="1"/>
</dbReference>
<dbReference type="PANTHER" id="PTHR13779:SF7">
    <property type="entry name" value="ATPASE WRNIP1"/>
    <property type="match status" value="1"/>
</dbReference>
<evidence type="ECO:0000313" key="9">
    <source>
        <dbReference type="Proteomes" id="UP000288096"/>
    </source>
</evidence>
<keyword evidence="4" id="KW-0235">DNA replication</keyword>
<dbReference type="FunFam" id="1.10.3710.10:FF:000004">
    <property type="entry name" value="Putative ATPase, AAA family"/>
    <property type="match status" value="1"/>
</dbReference>
<reference evidence="9" key="1">
    <citation type="submission" date="2017-11" db="EMBL/GenBank/DDBJ databases">
        <authorList>
            <person name="Watanabe M."/>
            <person name="Kojima H."/>
        </authorList>
    </citation>
    <scope>NUCLEOTIDE SEQUENCE [LARGE SCALE GENOMIC DNA]</scope>
    <source>
        <strain evidence="9">Tokyo 01</strain>
    </source>
</reference>
<comment type="similarity">
    <text evidence="2">Belongs to the AAA ATPase family. RarA/MGS1/WRNIP1 subfamily.</text>
</comment>
<dbReference type="Pfam" id="PF00004">
    <property type="entry name" value="AAA"/>
    <property type="match status" value="1"/>
</dbReference>
<dbReference type="InterPro" id="IPR051314">
    <property type="entry name" value="AAA_ATPase_RarA/MGS1/WRNIP1"/>
</dbReference>
<dbReference type="SUPFAM" id="SSF52540">
    <property type="entry name" value="P-loop containing nucleoside triphosphate hydrolases"/>
    <property type="match status" value="1"/>
</dbReference>
<comment type="function">
    <text evidence="1">DNA-dependent ATPase that plays important roles in cellular responses to stalled DNA replication processes.</text>
</comment>
<keyword evidence="5" id="KW-0547">Nucleotide-binding</keyword>
<feature type="domain" description="AAA+ ATPase" evidence="7">
    <location>
        <begin position="51"/>
        <end position="167"/>
    </location>
</feature>
<dbReference type="Gene3D" id="1.20.272.10">
    <property type="match status" value="1"/>
</dbReference>
<organism evidence="8 9">
    <name type="scientific">Desulfonema ishimotonii</name>
    <dbReference type="NCBI Taxonomy" id="45657"/>
    <lineage>
        <taxon>Bacteria</taxon>
        <taxon>Pseudomonadati</taxon>
        <taxon>Thermodesulfobacteriota</taxon>
        <taxon>Desulfobacteria</taxon>
        <taxon>Desulfobacterales</taxon>
        <taxon>Desulfococcaceae</taxon>
        <taxon>Desulfonema</taxon>
    </lineage>
</organism>
<evidence type="ECO:0000256" key="4">
    <source>
        <dbReference type="ARBA" id="ARBA00022705"/>
    </source>
</evidence>
<evidence type="ECO:0000259" key="7">
    <source>
        <dbReference type="SMART" id="SM00382"/>
    </source>
</evidence>
<gene>
    <name evidence="8" type="ORF">DENIS_4200</name>
</gene>
<dbReference type="AlphaFoldDB" id="A0A401G1Y3"/>
<evidence type="ECO:0000313" key="8">
    <source>
        <dbReference type="EMBL" id="GBC63206.1"/>
    </source>
</evidence>
<dbReference type="PANTHER" id="PTHR13779">
    <property type="entry name" value="WERNER HELICASE-INTERACTING PROTEIN 1 FAMILY MEMBER"/>
    <property type="match status" value="1"/>
</dbReference>
<dbReference type="OrthoDB" id="9778364at2"/>
<dbReference type="GO" id="GO:0005524">
    <property type="term" value="F:ATP binding"/>
    <property type="evidence" value="ECO:0007669"/>
    <property type="project" value="UniProtKB-KW"/>
</dbReference>
<dbReference type="GO" id="GO:0000731">
    <property type="term" value="P:DNA synthesis involved in DNA repair"/>
    <property type="evidence" value="ECO:0007669"/>
    <property type="project" value="TreeGrafter"/>
</dbReference>
<reference evidence="9" key="2">
    <citation type="submission" date="2019-01" db="EMBL/GenBank/DDBJ databases">
        <title>Genome sequence of Desulfonema ishimotonii strain Tokyo 01.</title>
        <authorList>
            <person name="Fukui M."/>
        </authorList>
    </citation>
    <scope>NUCLEOTIDE SEQUENCE [LARGE SCALE GENOMIC DNA]</scope>
    <source>
        <strain evidence="9">Tokyo 01</strain>
    </source>
</reference>
<evidence type="ECO:0000256" key="1">
    <source>
        <dbReference type="ARBA" id="ARBA00002393"/>
    </source>
</evidence>
<dbReference type="CDD" id="cd18139">
    <property type="entry name" value="HLD_clamp_RarA"/>
    <property type="match status" value="1"/>
</dbReference>
<dbReference type="GO" id="GO:0008047">
    <property type="term" value="F:enzyme activator activity"/>
    <property type="evidence" value="ECO:0007669"/>
    <property type="project" value="TreeGrafter"/>
</dbReference>
<dbReference type="RefSeq" id="WP_124330304.1">
    <property type="nucleotide sequence ID" value="NZ_BEXT01000001.1"/>
</dbReference>
<dbReference type="Pfam" id="PF12002">
    <property type="entry name" value="MgsA_C"/>
    <property type="match status" value="1"/>
</dbReference>
<protein>
    <recommendedName>
        <fullName evidence="3">Replication-associated recombination protein A</fullName>
    </recommendedName>
</protein>
<evidence type="ECO:0000256" key="2">
    <source>
        <dbReference type="ARBA" id="ARBA00008959"/>
    </source>
</evidence>
<dbReference type="InterPro" id="IPR021886">
    <property type="entry name" value="MgsA_C"/>
</dbReference>
<accession>A0A401G1Y3</accession>
<dbReference type="GO" id="GO:0016887">
    <property type="term" value="F:ATP hydrolysis activity"/>
    <property type="evidence" value="ECO:0007669"/>
    <property type="project" value="InterPro"/>
</dbReference>
<dbReference type="FunFam" id="3.40.50.300:FF:000137">
    <property type="entry name" value="Replication-associated recombination protein A"/>
    <property type="match status" value="1"/>
</dbReference>
<keyword evidence="6" id="KW-0067">ATP-binding</keyword>
<dbReference type="SUPFAM" id="SSF48019">
    <property type="entry name" value="post-AAA+ oligomerization domain-like"/>
    <property type="match status" value="1"/>
</dbReference>